<sequence length="51" mass="5561">MCSTSGVINAEIDPEGIGFKKYKCRKCGKSFKAAGRYPECPTCKSEDLELA</sequence>
<dbReference type="GeneID" id="59387883"/>
<evidence type="ECO:0000313" key="2">
    <source>
        <dbReference type="Proteomes" id="UP000005233"/>
    </source>
</evidence>
<dbReference type="RefSeq" id="WP_014405908.1">
    <property type="nucleotide sequence ID" value="NC_017034.1"/>
</dbReference>
<dbReference type="AlphaFoldDB" id="H8I9M6"/>
<protein>
    <submittedName>
        <fullName evidence="1">Uncharacterized protein</fullName>
    </submittedName>
</protein>
<evidence type="ECO:0000313" key="1">
    <source>
        <dbReference type="EMBL" id="AFD00071.1"/>
    </source>
</evidence>
<dbReference type="KEGG" id="mez:Mtc_1317"/>
<dbReference type="Proteomes" id="UP000005233">
    <property type="component" value="Chromosome"/>
</dbReference>
<keyword evidence="2" id="KW-1185">Reference proteome</keyword>
<organism evidence="1 2">
    <name type="scientific">Methanocella conradii (strain DSM 24694 / JCM 17849 / CGMCC 1.5162 / HZ254)</name>
    <dbReference type="NCBI Taxonomy" id="1041930"/>
    <lineage>
        <taxon>Archaea</taxon>
        <taxon>Methanobacteriati</taxon>
        <taxon>Methanobacteriota</taxon>
        <taxon>Stenosarchaea group</taxon>
        <taxon>Methanomicrobia</taxon>
        <taxon>Methanocellales</taxon>
        <taxon>Methanocellaceae</taxon>
        <taxon>Methanocella</taxon>
    </lineage>
</organism>
<dbReference type="EMBL" id="CP003243">
    <property type="protein sequence ID" value="AFD00071.1"/>
    <property type="molecule type" value="Genomic_DNA"/>
</dbReference>
<name>H8I9M6_METCZ</name>
<dbReference type="HOGENOM" id="CLU_213007_0_0_2"/>
<dbReference type="eggNOG" id="arCOG04838">
    <property type="taxonomic scope" value="Archaea"/>
</dbReference>
<accession>H8I9M6</accession>
<gene>
    <name evidence="1" type="ordered locus">Mtc_1317</name>
</gene>
<proteinExistence type="predicted"/>
<dbReference type="OrthoDB" id="102288at2157"/>
<reference evidence="1 2" key="1">
    <citation type="journal article" date="2012" name="J. Bacteriol.">
        <title>Complete genome sequence of a thermophilic methanogen, Methanocella conradii HZ254, isolated from Chinese rice field soil.</title>
        <authorList>
            <person name="Lu Z."/>
            <person name="Lu Y."/>
        </authorList>
    </citation>
    <scope>NUCLEOTIDE SEQUENCE [LARGE SCALE GENOMIC DNA]</scope>
    <source>
        <strain evidence="2">DSM 24694 / JCM 17849 / CGMCC 1.5162 / HZ254</strain>
    </source>
</reference>